<comment type="caution">
    <text evidence="1">The sequence shown here is derived from an EMBL/GenBank/DDBJ whole genome shotgun (WGS) entry which is preliminary data.</text>
</comment>
<accession>A0AAV0JRF8</accession>
<dbReference type="EMBL" id="CAMGYJ010000005">
    <property type="protein sequence ID" value="CAI0412067.1"/>
    <property type="molecule type" value="Genomic_DNA"/>
</dbReference>
<name>A0AAV0JRF8_9ROSI</name>
<gene>
    <name evidence="1" type="ORF">LITE_LOCUS15391</name>
</gene>
<keyword evidence="2" id="KW-1185">Reference proteome</keyword>
<protein>
    <submittedName>
        <fullName evidence="1">Uncharacterized protein</fullName>
    </submittedName>
</protein>
<evidence type="ECO:0000313" key="2">
    <source>
        <dbReference type="Proteomes" id="UP001154282"/>
    </source>
</evidence>
<evidence type="ECO:0000313" key="1">
    <source>
        <dbReference type="EMBL" id="CAI0412067.1"/>
    </source>
</evidence>
<sequence length="68" mass="7767">MTMAFAYQISLMYLYGKINENIFAKLQMVPFFQGESNNWECDTRDIALQLVLLAEAHWKGGISHLSAP</sequence>
<proteinExistence type="predicted"/>
<organism evidence="1 2">
    <name type="scientific">Linum tenue</name>
    <dbReference type="NCBI Taxonomy" id="586396"/>
    <lineage>
        <taxon>Eukaryota</taxon>
        <taxon>Viridiplantae</taxon>
        <taxon>Streptophyta</taxon>
        <taxon>Embryophyta</taxon>
        <taxon>Tracheophyta</taxon>
        <taxon>Spermatophyta</taxon>
        <taxon>Magnoliopsida</taxon>
        <taxon>eudicotyledons</taxon>
        <taxon>Gunneridae</taxon>
        <taxon>Pentapetalae</taxon>
        <taxon>rosids</taxon>
        <taxon>fabids</taxon>
        <taxon>Malpighiales</taxon>
        <taxon>Linaceae</taxon>
        <taxon>Linum</taxon>
    </lineage>
</organism>
<dbReference type="Proteomes" id="UP001154282">
    <property type="component" value="Unassembled WGS sequence"/>
</dbReference>
<dbReference type="AlphaFoldDB" id="A0AAV0JRF8"/>
<reference evidence="1" key="1">
    <citation type="submission" date="2022-08" db="EMBL/GenBank/DDBJ databases">
        <authorList>
            <person name="Gutierrez-Valencia J."/>
        </authorList>
    </citation>
    <scope>NUCLEOTIDE SEQUENCE</scope>
</reference>